<comment type="caution">
    <text evidence="1">The sequence shown here is derived from an EMBL/GenBank/DDBJ whole genome shotgun (WGS) entry which is preliminary data.</text>
</comment>
<gene>
    <name evidence="1" type="ORF">GGQ63_000924</name>
</gene>
<dbReference type="RefSeq" id="WP_183853033.1">
    <property type="nucleotide sequence ID" value="NZ_JACHOO010000002.1"/>
</dbReference>
<dbReference type="PANTHER" id="PTHR45947">
    <property type="entry name" value="SULFOQUINOVOSYL TRANSFERASE SQD2"/>
    <property type="match status" value="1"/>
</dbReference>
<dbReference type="Pfam" id="PF13692">
    <property type="entry name" value="Glyco_trans_1_4"/>
    <property type="match status" value="1"/>
</dbReference>
<keyword evidence="1" id="KW-0808">Transferase</keyword>
<dbReference type="PANTHER" id="PTHR45947:SF3">
    <property type="entry name" value="SULFOQUINOVOSYL TRANSFERASE SQD2"/>
    <property type="match status" value="1"/>
</dbReference>
<organism evidence="1 2">
    <name type="scientific">Prosthecomicrobium pneumaticum</name>
    <dbReference type="NCBI Taxonomy" id="81895"/>
    <lineage>
        <taxon>Bacteria</taxon>
        <taxon>Pseudomonadati</taxon>
        <taxon>Pseudomonadota</taxon>
        <taxon>Alphaproteobacteria</taxon>
        <taxon>Hyphomicrobiales</taxon>
        <taxon>Kaistiaceae</taxon>
        <taxon>Prosthecomicrobium</taxon>
    </lineage>
</organism>
<proteinExistence type="predicted"/>
<protein>
    <submittedName>
        <fullName evidence="1">Glycosyltransferase involved in cell wall biosynthesis</fullName>
    </submittedName>
</protein>
<sequence>MFGQQAALAFAERDALEAYLTSFAFDPSGTFARLLKMLPDRLGGRLLRELARRSVTAVPRDRVETAAFWEVLRTLADKGRLDRRTVDRIWDLQSRRFAAAAGRRLRRGGTAVYAYEYTALEAFEAADRLGLAKILDFPSLNSRAYQELQRVQKAIHPELASPLDGYFETLFETRQSRRDAEMRSADVVITNSSVTRASHIAGGADPARTFAVPYGAPPVVEGRARTGADGPLRVIWAGTFSIRKAAHLFIDAWRRLDAGRAIEADVFGAQALPENLWRPAPEGMTFHGSVPQTRLFAAYDAADVLMFPTLSDGFGMVVTEAFSRGVPVITTDQAGASDLVRHEVNGLIIPAGDAAAIAAALQWCLDNRRRLAAMRREALETARNWQWRDYRAALYGAIQAGLGRRDDRGLIEI</sequence>
<keyword evidence="2" id="KW-1185">Reference proteome</keyword>
<dbReference type="AlphaFoldDB" id="A0A7W9FJM6"/>
<dbReference type="Proteomes" id="UP000523821">
    <property type="component" value="Unassembled WGS sequence"/>
</dbReference>
<dbReference type="Gene3D" id="3.40.50.2000">
    <property type="entry name" value="Glycogen Phosphorylase B"/>
    <property type="match status" value="2"/>
</dbReference>
<evidence type="ECO:0000313" key="2">
    <source>
        <dbReference type="Proteomes" id="UP000523821"/>
    </source>
</evidence>
<dbReference type="GO" id="GO:0016757">
    <property type="term" value="F:glycosyltransferase activity"/>
    <property type="evidence" value="ECO:0007669"/>
    <property type="project" value="TreeGrafter"/>
</dbReference>
<accession>A0A7W9FJM6</accession>
<dbReference type="EMBL" id="JACHOO010000002">
    <property type="protein sequence ID" value="MBB5751872.1"/>
    <property type="molecule type" value="Genomic_DNA"/>
</dbReference>
<dbReference type="InterPro" id="IPR050194">
    <property type="entry name" value="Glycosyltransferase_grp1"/>
</dbReference>
<name>A0A7W9FJM6_9HYPH</name>
<evidence type="ECO:0000313" key="1">
    <source>
        <dbReference type="EMBL" id="MBB5751872.1"/>
    </source>
</evidence>
<dbReference type="SUPFAM" id="SSF53756">
    <property type="entry name" value="UDP-Glycosyltransferase/glycogen phosphorylase"/>
    <property type="match status" value="1"/>
</dbReference>
<reference evidence="1 2" key="1">
    <citation type="submission" date="2020-08" db="EMBL/GenBank/DDBJ databases">
        <title>Genomic Encyclopedia of Type Strains, Phase IV (KMG-IV): sequencing the most valuable type-strain genomes for metagenomic binning, comparative biology and taxonomic classification.</title>
        <authorList>
            <person name="Goeker M."/>
        </authorList>
    </citation>
    <scope>NUCLEOTIDE SEQUENCE [LARGE SCALE GENOMIC DNA]</scope>
    <source>
        <strain evidence="1 2">DSM 16268</strain>
    </source>
</reference>
<dbReference type="CDD" id="cd03801">
    <property type="entry name" value="GT4_PimA-like"/>
    <property type="match status" value="1"/>
</dbReference>